<reference evidence="2 4" key="1">
    <citation type="submission" date="2022-09" db="EMBL/GenBank/DDBJ databases">
        <title>Enrichment on poylsaccharides allowed isolation of novel metabolic and taxonomic groups of Haloarchaea.</title>
        <authorList>
            <person name="Sorokin D.Y."/>
            <person name="Elcheninov A.G."/>
            <person name="Khizhniak T.V."/>
            <person name="Kolganova T.V."/>
            <person name="Kublanov I.V."/>
        </authorList>
    </citation>
    <scope>NUCLEOTIDE SEQUENCE</scope>
    <source>
        <strain evidence="3 4">AArc-m2/3/4</strain>
        <strain evidence="2">AArc-xg1-1</strain>
    </source>
</reference>
<proteinExistence type="predicted"/>
<keyword evidence="1" id="KW-0472">Membrane</keyword>
<feature type="transmembrane region" description="Helical" evidence="1">
    <location>
        <begin position="36"/>
        <end position="55"/>
    </location>
</feature>
<keyword evidence="4" id="KW-1185">Reference proteome</keyword>
<feature type="transmembrane region" description="Helical" evidence="1">
    <location>
        <begin position="99"/>
        <end position="125"/>
    </location>
</feature>
<evidence type="ECO:0000313" key="4">
    <source>
        <dbReference type="Proteomes" id="UP001320972"/>
    </source>
</evidence>
<organism evidence="2 5">
    <name type="scientific">Natronoglomus mannanivorans</name>
    <dbReference type="NCBI Taxonomy" id="2979990"/>
    <lineage>
        <taxon>Archaea</taxon>
        <taxon>Methanobacteriati</taxon>
        <taxon>Methanobacteriota</taxon>
        <taxon>Stenosarchaea group</taxon>
        <taxon>Halobacteria</taxon>
        <taxon>Halobacteriales</taxon>
        <taxon>Natrialbaceae</taxon>
        <taxon>Natronoglomus</taxon>
    </lineage>
</organism>
<keyword evidence="1" id="KW-0812">Transmembrane</keyword>
<name>A0AAP2YVK1_9EURY</name>
<evidence type="ECO:0000313" key="2">
    <source>
        <dbReference type="EMBL" id="MCU4740116.1"/>
    </source>
</evidence>
<dbReference type="EMBL" id="JAOPKA010000001">
    <property type="protein sequence ID" value="MCU4740116.1"/>
    <property type="molecule type" value="Genomic_DNA"/>
</dbReference>
<protein>
    <submittedName>
        <fullName evidence="2">Uncharacterized protein</fullName>
    </submittedName>
</protein>
<evidence type="ECO:0000256" key="1">
    <source>
        <dbReference type="SAM" id="Phobius"/>
    </source>
</evidence>
<dbReference type="Proteomes" id="UP001321018">
    <property type="component" value="Unassembled WGS sequence"/>
</dbReference>
<sequence>MYSKHHAVISLAVGAAAVYALPAVTVFGVDVPPVALVAYATAIGVFVDLDHFLIARIKTGTWEAIGFCLRNPTVAFADQGRIFSAGDVGVLPRLLSHQLIVGAAVALFALESLPLAVLTAVVLYIHIVCDLCWDIWQLGHGREDQTAAERFETVL</sequence>
<dbReference type="Proteomes" id="UP001320972">
    <property type="component" value="Unassembled WGS sequence"/>
</dbReference>
<gene>
    <name evidence="3" type="ORF">OB955_03245</name>
    <name evidence="2" type="ORF">OB960_01710</name>
</gene>
<comment type="caution">
    <text evidence="2">The sequence shown here is derived from an EMBL/GenBank/DDBJ whole genome shotgun (WGS) entry which is preliminary data.</text>
</comment>
<dbReference type="EMBL" id="JAOPKB010000001">
    <property type="protein sequence ID" value="MCU4971753.1"/>
    <property type="molecule type" value="Genomic_DNA"/>
</dbReference>
<dbReference type="RefSeq" id="WP_338001969.1">
    <property type="nucleotide sequence ID" value="NZ_JAOPKA010000001.1"/>
</dbReference>
<keyword evidence="1" id="KW-1133">Transmembrane helix</keyword>
<evidence type="ECO:0000313" key="3">
    <source>
        <dbReference type="EMBL" id="MCU4971753.1"/>
    </source>
</evidence>
<accession>A0AAP2YVK1</accession>
<dbReference type="AlphaFoldDB" id="A0AAP2YVK1"/>
<evidence type="ECO:0000313" key="5">
    <source>
        <dbReference type="Proteomes" id="UP001321018"/>
    </source>
</evidence>